<dbReference type="PANTHER" id="PTHR35870:SF1">
    <property type="entry name" value="PROTEIN, PUTATIVE (AFU_ORTHOLOGUE AFUA_5G03330)-RELATED"/>
    <property type="match status" value="1"/>
</dbReference>
<dbReference type="EMBL" id="BRPK01000021">
    <property type="protein sequence ID" value="GLB45255.1"/>
    <property type="molecule type" value="Genomic_DNA"/>
</dbReference>
<dbReference type="OrthoDB" id="10004862at2759"/>
<dbReference type="AlphaFoldDB" id="A0A9P3PY80"/>
<sequence>MRIIFNLSSNGHCTAGQPTASDGGQVCPARPVEANTVLYRCSHSLIYDSAPKQMAGVRREIEEALKYSQRQFASHPLLLSTSQAPSGARGSPRRCPLATQRRYNNGEQDLFPIPSSLPSPLAPKPWPGVNPESTAALRDVLRDNHEKWHIFVNDIGYHNHSTHRAIANWALGADGDLIRAGYEVDSASSRPAGESPEPITLRNWKEHLGDDRYYAGYLAFFTNAIREQGTTAVLEKYIFSKDANVDSAASTQPQVLNRFIGGLTHSTIHIGYGLEFSIPGMVVEGLTEAAVTSDGSSAHIPDDFFDWNGAAGPVENTLSSRFKSLFVSQPQSKNSSTESHVFTVLARVLNDPALGTVENPGGPGVGLYGPTMKQHGAALIKHMSNWRVDGSDPADVEQKIEQLSWANCILFGVGGWAKDEPFNADFFLMHLVTSSIFIRSYPAYITPSSLENMLRGYLLTSLGWWVSRGRPTPDIKAFYEATSVHPTPSGPLPSPGKGALHPADFAKVTTPNPWLPIIETSVVHPDDHVPKIQRALSHYSSVYGSREAGQPDFAETELPGAEVLDGTLFIRVAGLTAKRMGRVREGKDAAKDWDNKGFYKTK</sequence>
<evidence type="ECO:0000256" key="1">
    <source>
        <dbReference type="ARBA" id="ARBA00023002"/>
    </source>
</evidence>
<dbReference type="Pfam" id="PF14027">
    <property type="entry name" value="Questin_oxidase"/>
    <property type="match status" value="1"/>
</dbReference>
<dbReference type="GO" id="GO:0016491">
    <property type="term" value="F:oxidoreductase activity"/>
    <property type="evidence" value="ECO:0007669"/>
    <property type="project" value="UniProtKB-KW"/>
</dbReference>
<gene>
    <name evidence="2" type="ORF">LshimejAT787_2100150</name>
</gene>
<keyword evidence="3" id="KW-1185">Reference proteome</keyword>
<protein>
    <submittedName>
        <fullName evidence="2">Uncharacterized protein</fullName>
    </submittedName>
</protein>
<keyword evidence="1" id="KW-0560">Oxidoreductase</keyword>
<proteinExistence type="predicted"/>
<reference evidence="2" key="1">
    <citation type="submission" date="2022-07" db="EMBL/GenBank/DDBJ databases">
        <title>The genome of Lyophyllum shimeji provides insight into the initial evolution of ectomycorrhizal fungal genome.</title>
        <authorList>
            <person name="Kobayashi Y."/>
            <person name="Shibata T."/>
            <person name="Hirakawa H."/>
            <person name="Shigenobu S."/>
            <person name="Nishiyama T."/>
            <person name="Yamada A."/>
            <person name="Hasebe M."/>
            <person name="Kawaguchi M."/>
        </authorList>
    </citation>
    <scope>NUCLEOTIDE SEQUENCE</scope>
    <source>
        <strain evidence="2">AT787</strain>
    </source>
</reference>
<comment type="caution">
    <text evidence="2">The sequence shown here is derived from an EMBL/GenBank/DDBJ whole genome shotgun (WGS) entry which is preliminary data.</text>
</comment>
<dbReference type="PANTHER" id="PTHR35870">
    <property type="entry name" value="PROTEIN, PUTATIVE (AFU_ORTHOLOGUE AFUA_5G03330)-RELATED"/>
    <property type="match status" value="1"/>
</dbReference>
<dbReference type="Proteomes" id="UP001063166">
    <property type="component" value="Unassembled WGS sequence"/>
</dbReference>
<name>A0A9P3PY80_LYOSH</name>
<evidence type="ECO:0000313" key="3">
    <source>
        <dbReference type="Proteomes" id="UP001063166"/>
    </source>
</evidence>
<organism evidence="2 3">
    <name type="scientific">Lyophyllum shimeji</name>
    <name type="common">Hon-shimeji</name>
    <name type="synonym">Tricholoma shimeji</name>
    <dbReference type="NCBI Taxonomy" id="47721"/>
    <lineage>
        <taxon>Eukaryota</taxon>
        <taxon>Fungi</taxon>
        <taxon>Dikarya</taxon>
        <taxon>Basidiomycota</taxon>
        <taxon>Agaricomycotina</taxon>
        <taxon>Agaricomycetes</taxon>
        <taxon>Agaricomycetidae</taxon>
        <taxon>Agaricales</taxon>
        <taxon>Tricholomatineae</taxon>
        <taxon>Lyophyllaceae</taxon>
        <taxon>Lyophyllum</taxon>
    </lineage>
</organism>
<accession>A0A9P3PY80</accession>
<dbReference type="InterPro" id="IPR025337">
    <property type="entry name" value="Questin_oxidase-like"/>
</dbReference>
<evidence type="ECO:0000313" key="2">
    <source>
        <dbReference type="EMBL" id="GLB45255.1"/>
    </source>
</evidence>